<dbReference type="Gene3D" id="3.40.50.1820">
    <property type="entry name" value="alpha/beta hydrolase"/>
    <property type="match status" value="1"/>
</dbReference>
<evidence type="ECO:0000313" key="3">
    <source>
        <dbReference type="EMBL" id="KAK0459339.1"/>
    </source>
</evidence>
<dbReference type="RefSeq" id="XP_060331565.1">
    <property type="nucleotide sequence ID" value="XM_060477340.1"/>
</dbReference>
<dbReference type="GO" id="GO:0016787">
    <property type="term" value="F:hydrolase activity"/>
    <property type="evidence" value="ECO:0007669"/>
    <property type="project" value="UniProtKB-KW"/>
</dbReference>
<dbReference type="EMBL" id="JAUEPS010000015">
    <property type="protein sequence ID" value="KAK0459339.1"/>
    <property type="molecule type" value="Genomic_DNA"/>
</dbReference>
<reference evidence="3" key="1">
    <citation type="submission" date="2023-06" db="EMBL/GenBank/DDBJ databases">
        <authorList>
            <consortium name="Lawrence Berkeley National Laboratory"/>
            <person name="Ahrendt S."/>
            <person name="Sahu N."/>
            <person name="Indic B."/>
            <person name="Wong-Bajracharya J."/>
            <person name="Merenyi Z."/>
            <person name="Ke H.-M."/>
            <person name="Monk M."/>
            <person name="Kocsube S."/>
            <person name="Drula E."/>
            <person name="Lipzen A."/>
            <person name="Balint B."/>
            <person name="Henrissat B."/>
            <person name="Andreopoulos B."/>
            <person name="Martin F.M."/>
            <person name="Harder C.B."/>
            <person name="Rigling D."/>
            <person name="Ford K.L."/>
            <person name="Foster G.D."/>
            <person name="Pangilinan J."/>
            <person name="Papanicolaou A."/>
            <person name="Barry K."/>
            <person name="LaButti K."/>
            <person name="Viragh M."/>
            <person name="Koriabine M."/>
            <person name="Yan M."/>
            <person name="Riley R."/>
            <person name="Champramary S."/>
            <person name="Plett K.L."/>
            <person name="Tsai I.J."/>
            <person name="Slot J."/>
            <person name="Sipos G."/>
            <person name="Plett J."/>
            <person name="Nagy L.G."/>
            <person name="Grigoriev I.V."/>
        </authorList>
    </citation>
    <scope>NUCLEOTIDE SEQUENCE</scope>
    <source>
        <strain evidence="3">CCBAS 213</strain>
    </source>
</reference>
<protein>
    <submittedName>
        <fullName evidence="3">Alpha/Beta hydrolase protein</fullName>
    </submittedName>
</protein>
<comment type="caution">
    <text evidence="3">The sequence shown here is derived from an EMBL/GenBank/DDBJ whole genome shotgun (WGS) entry which is preliminary data.</text>
</comment>
<organism evidence="3 4">
    <name type="scientific">Armillaria tabescens</name>
    <name type="common">Ringless honey mushroom</name>
    <name type="synonym">Agaricus tabescens</name>
    <dbReference type="NCBI Taxonomy" id="1929756"/>
    <lineage>
        <taxon>Eukaryota</taxon>
        <taxon>Fungi</taxon>
        <taxon>Dikarya</taxon>
        <taxon>Basidiomycota</taxon>
        <taxon>Agaricomycotina</taxon>
        <taxon>Agaricomycetes</taxon>
        <taxon>Agaricomycetidae</taxon>
        <taxon>Agaricales</taxon>
        <taxon>Marasmiineae</taxon>
        <taxon>Physalacriaceae</taxon>
        <taxon>Desarmillaria</taxon>
    </lineage>
</organism>
<feature type="domain" description="BD-FAE-like" evidence="2">
    <location>
        <begin position="78"/>
        <end position="169"/>
    </location>
</feature>
<sequence length="288" mass="31832">MPIIPLCDIPAQSMDKTRQVNEAELKTTSFVWIEPADNSLIKGVAKDEKVGKIKIPGYVWSKGSPLKHGGHVSGLVGLWIHGGGYITGDGSEYLENVASQRIPKNTYNQSAVDYRLVHGSCHPAQLLDAISAYSYLVNVCNIDPSKIIVFGACAGGHLVILLARYTYEEKVLPMPAALMPWLDMVTDYEREVEHKTVIRPNEDIDLLSTAAIANLRFLGHHPTSLLWSSYLTSRLQKNLILAIPNFSFRCTEGCCNDFFGMALSSEVARTQVLEKAWLDEHAATAENM</sequence>
<evidence type="ECO:0000313" key="4">
    <source>
        <dbReference type="Proteomes" id="UP001175211"/>
    </source>
</evidence>
<keyword evidence="4" id="KW-1185">Reference proteome</keyword>
<dbReference type="PANTHER" id="PTHR48081:SF8">
    <property type="entry name" value="ALPHA_BETA HYDROLASE FOLD-3 DOMAIN-CONTAINING PROTEIN-RELATED"/>
    <property type="match status" value="1"/>
</dbReference>
<dbReference type="SUPFAM" id="SSF53474">
    <property type="entry name" value="alpha/beta-Hydrolases"/>
    <property type="match status" value="1"/>
</dbReference>
<dbReference type="AlphaFoldDB" id="A0AA39KGJ3"/>
<dbReference type="InterPro" id="IPR049492">
    <property type="entry name" value="BD-FAE-like_dom"/>
</dbReference>
<accession>A0AA39KGJ3</accession>
<proteinExistence type="predicted"/>
<dbReference type="Proteomes" id="UP001175211">
    <property type="component" value="Unassembled WGS sequence"/>
</dbReference>
<dbReference type="InterPro" id="IPR029058">
    <property type="entry name" value="AB_hydrolase_fold"/>
</dbReference>
<dbReference type="GeneID" id="85360888"/>
<name>A0AA39KGJ3_ARMTA</name>
<gene>
    <name evidence="3" type="ORF">EV420DRAFT_1642308</name>
</gene>
<evidence type="ECO:0000259" key="2">
    <source>
        <dbReference type="Pfam" id="PF20434"/>
    </source>
</evidence>
<keyword evidence="1 3" id="KW-0378">Hydrolase</keyword>
<dbReference type="PANTHER" id="PTHR48081">
    <property type="entry name" value="AB HYDROLASE SUPERFAMILY PROTEIN C4A8.06C"/>
    <property type="match status" value="1"/>
</dbReference>
<dbReference type="InterPro" id="IPR050300">
    <property type="entry name" value="GDXG_lipolytic_enzyme"/>
</dbReference>
<evidence type="ECO:0000256" key="1">
    <source>
        <dbReference type="ARBA" id="ARBA00022801"/>
    </source>
</evidence>
<dbReference type="Pfam" id="PF20434">
    <property type="entry name" value="BD-FAE"/>
    <property type="match status" value="1"/>
</dbReference>